<keyword evidence="1" id="KW-0812">Transmembrane</keyword>
<dbReference type="GO" id="GO:0015035">
    <property type="term" value="F:protein-disulfide reductase activity"/>
    <property type="evidence" value="ECO:0007669"/>
    <property type="project" value="InterPro"/>
</dbReference>
<keyword evidence="1" id="KW-1133">Transmembrane helix</keyword>
<evidence type="ECO:0000256" key="1">
    <source>
        <dbReference type="SAM" id="Phobius"/>
    </source>
</evidence>
<evidence type="ECO:0008006" key="4">
    <source>
        <dbReference type="Google" id="ProtNLM"/>
    </source>
</evidence>
<dbReference type="eggNOG" id="COG3011">
    <property type="taxonomic scope" value="Bacteria"/>
</dbReference>
<name>Q39Z97_GEOMG</name>
<dbReference type="InterPro" id="IPR007263">
    <property type="entry name" value="DCC1-like"/>
</dbReference>
<dbReference type="Proteomes" id="UP000007073">
    <property type="component" value="Chromosome"/>
</dbReference>
<keyword evidence="3" id="KW-1185">Reference proteome</keyword>
<dbReference type="EMBL" id="CP000148">
    <property type="protein sequence ID" value="ABB30427.1"/>
    <property type="molecule type" value="Genomic_DNA"/>
</dbReference>
<organism evidence="2 3">
    <name type="scientific">Geobacter metallireducens (strain ATCC 53774 / DSM 7210 / GS-15)</name>
    <dbReference type="NCBI Taxonomy" id="269799"/>
    <lineage>
        <taxon>Bacteria</taxon>
        <taxon>Pseudomonadati</taxon>
        <taxon>Thermodesulfobacteriota</taxon>
        <taxon>Desulfuromonadia</taxon>
        <taxon>Geobacterales</taxon>
        <taxon>Geobacteraceae</taxon>
        <taxon>Geobacter</taxon>
    </lineage>
</organism>
<dbReference type="AlphaFoldDB" id="Q39Z97"/>
<evidence type="ECO:0000313" key="3">
    <source>
        <dbReference type="Proteomes" id="UP000007073"/>
    </source>
</evidence>
<dbReference type="STRING" id="269799.Gmet_0181"/>
<proteinExistence type="predicted"/>
<protein>
    <recommendedName>
        <fullName evidence="4">Thiol-disulfide oxidoreductase</fullName>
    </recommendedName>
</protein>
<evidence type="ECO:0000313" key="2">
    <source>
        <dbReference type="EMBL" id="ABB30427.1"/>
    </source>
</evidence>
<dbReference type="PANTHER" id="PTHR34290">
    <property type="entry name" value="SI:CH73-390P7.2"/>
    <property type="match status" value="1"/>
</dbReference>
<feature type="transmembrane region" description="Helical" evidence="1">
    <location>
        <begin position="91"/>
        <end position="111"/>
    </location>
</feature>
<dbReference type="PANTHER" id="PTHR34290:SF2">
    <property type="entry name" value="OS04G0668800 PROTEIN"/>
    <property type="match status" value="1"/>
</dbReference>
<dbReference type="InterPro" id="IPR044691">
    <property type="entry name" value="DCC1_Trx"/>
</dbReference>
<dbReference type="HOGENOM" id="CLU_086500_2_1_7"/>
<accession>Q39Z97</accession>
<sequence length="140" mass="15729">MPVPPEFPLSVFYDGSCSVCATEMEAYMRKEHGGRLLFVDISAPSFDPTPYGITLDAFMYQMHAIDRTGRVYLSVEAFWAIWQAFPASTLYGFLGALVMLPGVNLLARAGYRGFARIRKYLPRRRETCAGGSCRIGQREE</sequence>
<gene>
    <name evidence="2" type="ordered locus">Gmet_0181</name>
</gene>
<keyword evidence="1" id="KW-0472">Membrane</keyword>
<reference evidence="2 3" key="1">
    <citation type="submission" date="2005-10" db="EMBL/GenBank/DDBJ databases">
        <title>Complete sequence of Geobacter metallireducens GS-15.</title>
        <authorList>
            <consortium name="US DOE Joint Genome Institute"/>
            <person name="Copeland A."/>
            <person name="Lucas S."/>
            <person name="Lapidus A."/>
            <person name="Barry K."/>
            <person name="Detter J.C."/>
            <person name="Glavina T."/>
            <person name="Hammon N."/>
            <person name="Israni S."/>
            <person name="Pitluck S."/>
            <person name="Di Bartolo G."/>
            <person name="Chain P."/>
            <person name="Schmutz J."/>
            <person name="Larimer F."/>
            <person name="Land M."/>
            <person name="Kyrpides N."/>
            <person name="Ivanova N."/>
            <person name="Richardson P."/>
        </authorList>
    </citation>
    <scope>NUCLEOTIDE SEQUENCE [LARGE SCALE GENOMIC DNA]</scope>
    <source>
        <strain evidence="3">ATCC 53774 / DSM 7210 / GS-15</strain>
    </source>
</reference>
<dbReference type="RefSeq" id="WP_004512768.1">
    <property type="nucleotide sequence ID" value="NC_007517.1"/>
</dbReference>
<dbReference type="KEGG" id="gme:Gmet_0181"/>
<reference evidence="2 3" key="2">
    <citation type="journal article" date="2009" name="BMC Microbiol.">
        <title>The genome sequence of Geobacter metallireducens: features of metabolism, physiology and regulation common and dissimilar to Geobacter sulfurreducens.</title>
        <authorList>
            <person name="Aklujkar M."/>
            <person name="Krushkal J."/>
            <person name="DiBartolo G."/>
            <person name="Lapidus A."/>
            <person name="Land M.L."/>
            <person name="Lovley D.R."/>
        </authorList>
    </citation>
    <scope>NUCLEOTIDE SEQUENCE [LARGE SCALE GENOMIC DNA]</scope>
    <source>
        <strain evidence="3">ATCC 53774 / DSM 7210 / GS-15</strain>
    </source>
</reference>
<dbReference type="Pfam" id="PF04134">
    <property type="entry name" value="DCC1-like"/>
    <property type="match status" value="1"/>
</dbReference>